<keyword evidence="1" id="KW-1133">Transmembrane helix</keyword>
<evidence type="ECO:0000313" key="2">
    <source>
        <dbReference type="EMBL" id="KAJ3996005.1"/>
    </source>
</evidence>
<keyword evidence="3" id="KW-1185">Reference proteome</keyword>
<keyword evidence="1" id="KW-0472">Membrane</keyword>
<dbReference type="EMBL" id="MU790630">
    <property type="protein sequence ID" value="KAJ3996005.1"/>
    <property type="molecule type" value="Genomic_DNA"/>
</dbReference>
<feature type="transmembrane region" description="Helical" evidence="1">
    <location>
        <begin position="71"/>
        <end position="94"/>
    </location>
</feature>
<keyword evidence="1" id="KW-0812">Transmembrane</keyword>
<protein>
    <submittedName>
        <fullName evidence="2">Uncharacterized protein</fullName>
    </submittedName>
</protein>
<sequence length="138" mass="15465">MELVEVVYAAFVNTTLMPFQLITYRPPSLVCFLCSCHTSLCPFTAISFENQRNAVTNVIAIFAPYIAHSYIFAQVALLKIVPGLMLGLYIELTYRVSMRWHSMTHHFYTIFAIAVAQCAVLYKASGLDGDRSNLATSE</sequence>
<name>A0ABQ8QBT8_9AGAR</name>
<feature type="transmembrane region" description="Helical" evidence="1">
    <location>
        <begin position="106"/>
        <end position="124"/>
    </location>
</feature>
<proteinExistence type="predicted"/>
<evidence type="ECO:0000313" key="3">
    <source>
        <dbReference type="Proteomes" id="UP001163828"/>
    </source>
</evidence>
<comment type="caution">
    <text evidence="2">The sequence shown here is derived from an EMBL/GenBank/DDBJ whole genome shotgun (WGS) entry which is preliminary data.</text>
</comment>
<accession>A0ABQ8QBT8</accession>
<reference evidence="2" key="1">
    <citation type="submission" date="2022-08" db="EMBL/GenBank/DDBJ databases">
        <authorList>
            <consortium name="DOE Joint Genome Institute"/>
            <person name="Min B."/>
            <person name="Riley R."/>
            <person name="Sierra-Patev S."/>
            <person name="Naranjo-Ortiz M."/>
            <person name="Looney B."/>
            <person name="Konkel Z."/>
            <person name="Slot J.C."/>
            <person name="Sakamoto Y."/>
            <person name="Steenwyk J.L."/>
            <person name="Rokas A."/>
            <person name="Carro J."/>
            <person name="Camarero S."/>
            <person name="Ferreira P."/>
            <person name="Molpeceres G."/>
            <person name="Ruiz-Duenas F.J."/>
            <person name="Serrano A."/>
            <person name="Henrissat B."/>
            <person name="Drula E."/>
            <person name="Hughes K.W."/>
            <person name="Mata J.L."/>
            <person name="Ishikawa N.K."/>
            <person name="Vargas-Isla R."/>
            <person name="Ushijima S."/>
            <person name="Smith C.A."/>
            <person name="Ahrendt S."/>
            <person name="Andreopoulos W."/>
            <person name="He G."/>
            <person name="Labutti K."/>
            <person name="Lipzen A."/>
            <person name="Ng V."/>
            <person name="Sandor L."/>
            <person name="Barry K."/>
            <person name="Martinez A.T."/>
            <person name="Xiao Y."/>
            <person name="Gibbons J.G."/>
            <person name="Terashima K."/>
            <person name="Hibbett D.S."/>
            <person name="Grigoriev I.V."/>
        </authorList>
    </citation>
    <scope>NUCLEOTIDE SEQUENCE</scope>
    <source>
        <strain evidence="2">TFB10827</strain>
    </source>
</reference>
<gene>
    <name evidence="2" type="ORF">F5050DRAFT_186535</name>
</gene>
<organism evidence="2 3">
    <name type="scientific">Lentinula boryana</name>
    <dbReference type="NCBI Taxonomy" id="40481"/>
    <lineage>
        <taxon>Eukaryota</taxon>
        <taxon>Fungi</taxon>
        <taxon>Dikarya</taxon>
        <taxon>Basidiomycota</taxon>
        <taxon>Agaricomycotina</taxon>
        <taxon>Agaricomycetes</taxon>
        <taxon>Agaricomycetidae</taxon>
        <taxon>Agaricales</taxon>
        <taxon>Marasmiineae</taxon>
        <taxon>Omphalotaceae</taxon>
        <taxon>Lentinula</taxon>
    </lineage>
</organism>
<evidence type="ECO:0000256" key="1">
    <source>
        <dbReference type="SAM" id="Phobius"/>
    </source>
</evidence>
<dbReference type="Proteomes" id="UP001163828">
    <property type="component" value="Unassembled WGS sequence"/>
</dbReference>